<dbReference type="SUPFAM" id="SSF51182">
    <property type="entry name" value="RmlC-like cupins"/>
    <property type="match status" value="1"/>
</dbReference>
<protein>
    <submittedName>
        <fullName evidence="5">Cruciferin CRU1-like</fullName>
    </submittedName>
</protein>
<dbReference type="AlphaFoldDB" id="A0A6P6A7T7"/>
<name>A0A6P6A7T7_DURZI</name>
<gene>
    <name evidence="5" type="primary">LOC111307142</name>
</gene>
<dbReference type="PANTHER" id="PTHR31189:SF35">
    <property type="entry name" value="12S SEED STORAGE PROTEIN CRB"/>
    <property type="match status" value="1"/>
</dbReference>
<proteinExistence type="predicted"/>
<dbReference type="RefSeq" id="XP_022760897.1">
    <property type="nucleotide sequence ID" value="XM_022905162.1"/>
</dbReference>
<evidence type="ECO:0000313" key="4">
    <source>
        <dbReference type="Proteomes" id="UP000515121"/>
    </source>
</evidence>
<dbReference type="InterPro" id="IPR050253">
    <property type="entry name" value="Seed_Storage-Functional"/>
</dbReference>
<dbReference type="Pfam" id="PF00190">
    <property type="entry name" value="Cupin_1"/>
    <property type="match status" value="1"/>
</dbReference>
<sequence>MAMVSHRAIKAIHFTTSQTFFSHHISSTNTIPVPLFNVTSQALNFHGCLSYLLSLNLWFHFLFHGCFAHECQIKHLQALEPKDRIISEAGYTESWDPDNEQLHCVGVAAHRYTVRSKGLALPSFDNVPKLFYVVQGSEPFWGRFSQVVLINKKLNHSPNINNKGAGDIYAMPAGTIAWTQNDGESEFVAVSIADQSKQKFKSFPSSLDEEVLAASVGIDHKLAKKLQIENDCRGNIVRVIRPPELKMELWQFEEEEEDGEEQERELVKQGKPHVSEESCLSMKLKHQTDPSFAEAIHYRGGI</sequence>
<organism evidence="4 5">
    <name type="scientific">Durio zibethinus</name>
    <name type="common">Durian</name>
    <dbReference type="NCBI Taxonomy" id="66656"/>
    <lineage>
        <taxon>Eukaryota</taxon>
        <taxon>Viridiplantae</taxon>
        <taxon>Streptophyta</taxon>
        <taxon>Embryophyta</taxon>
        <taxon>Tracheophyta</taxon>
        <taxon>Spermatophyta</taxon>
        <taxon>Magnoliopsida</taxon>
        <taxon>eudicotyledons</taxon>
        <taxon>Gunneridae</taxon>
        <taxon>Pentapetalae</taxon>
        <taxon>rosids</taxon>
        <taxon>malvids</taxon>
        <taxon>Malvales</taxon>
        <taxon>Malvaceae</taxon>
        <taxon>Helicteroideae</taxon>
        <taxon>Durio</taxon>
    </lineage>
</organism>
<dbReference type="PANTHER" id="PTHR31189">
    <property type="entry name" value="OS03G0336100 PROTEIN-RELATED"/>
    <property type="match status" value="1"/>
</dbReference>
<accession>A0A6P6A7T7</accession>
<feature type="compositionally biased region" description="Basic and acidic residues" evidence="2">
    <location>
        <begin position="264"/>
        <end position="273"/>
    </location>
</feature>
<dbReference type="InterPro" id="IPR014710">
    <property type="entry name" value="RmlC-like_jellyroll"/>
</dbReference>
<keyword evidence="4" id="KW-1185">Reference proteome</keyword>
<dbReference type="InterPro" id="IPR011051">
    <property type="entry name" value="RmlC_Cupin_sf"/>
</dbReference>
<evidence type="ECO:0000259" key="3">
    <source>
        <dbReference type="SMART" id="SM00835"/>
    </source>
</evidence>
<dbReference type="SMART" id="SM00835">
    <property type="entry name" value="Cupin_1"/>
    <property type="match status" value="1"/>
</dbReference>
<feature type="region of interest" description="Disordered" evidence="2">
    <location>
        <begin position="253"/>
        <end position="273"/>
    </location>
</feature>
<dbReference type="Gene3D" id="2.60.120.10">
    <property type="entry name" value="Jelly Rolls"/>
    <property type="match status" value="2"/>
</dbReference>
<dbReference type="KEGG" id="dzi:111307142"/>
<keyword evidence="1" id="KW-0732">Signal</keyword>
<evidence type="ECO:0000256" key="2">
    <source>
        <dbReference type="SAM" id="MobiDB-lite"/>
    </source>
</evidence>
<dbReference type="Proteomes" id="UP000515121">
    <property type="component" value="Unplaced"/>
</dbReference>
<dbReference type="CDD" id="cd02242">
    <property type="entry name" value="cupin_11S_legumin_N"/>
    <property type="match status" value="1"/>
</dbReference>
<reference evidence="5" key="1">
    <citation type="submission" date="2025-08" db="UniProtKB">
        <authorList>
            <consortium name="RefSeq"/>
        </authorList>
    </citation>
    <scope>IDENTIFICATION</scope>
    <source>
        <tissue evidence="5">Fruit stalk</tissue>
    </source>
</reference>
<feature type="domain" description="Cupin type-1" evidence="3">
    <location>
        <begin position="74"/>
        <end position="224"/>
    </location>
</feature>
<dbReference type="OrthoDB" id="2016041at2759"/>
<dbReference type="GeneID" id="111307142"/>
<evidence type="ECO:0000313" key="5">
    <source>
        <dbReference type="RefSeq" id="XP_022760897.1"/>
    </source>
</evidence>
<feature type="compositionally biased region" description="Acidic residues" evidence="2">
    <location>
        <begin position="253"/>
        <end position="263"/>
    </location>
</feature>
<dbReference type="InterPro" id="IPR006045">
    <property type="entry name" value="Cupin_1"/>
</dbReference>
<evidence type="ECO:0000256" key="1">
    <source>
        <dbReference type="ARBA" id="ARBA00022729"/>
    </source>
</evidence>